<evidence type="ECO:0000313" key="2">
    <source>
        <dbReference type="EMBL" id="DBA27916.1"/>
    </source>
</evidence>
<sequence length="293" mass="33388">MYGPKKRGPKPKTFLLKAQAKANAKTYEFRKDSARGVRFPFPGHPSQQMPSRSREGLRSTPNSSQESNETNEIFKERLGRPEFGGERYTLNIKKKKHHHSKGLHREESQTLRMSAPNHSSQVEYMTGSSRVHEAGLLKYKPTHSVIQLARRQHAELGSTSQTDLCFMPKEVGDTHTRHDQRSSYEGHTHKSNFRSDSKSSNSQETIVPKHRHNSGYHHQMSDFYKDALVTHGGKPSLIARIPVARILGEPEDETWRPSADNLEKVIVTDVTSNFLTVTIKESNTDEGFFKDKR</sequence>
<evidence type="ECO:0000313" key="3">
    <source>
        <dbReference type="Proteomes" id="UP001181693"/>
    </source>
</evidence>
<dbReference type="GO" id="GO:0000785">
    <property type="term" value="C:chromatin"/>
    <property type="evidence" value="ECO:0007669"/>
    <property type="project" value="TreeGrafter"/>
</dbReference>
<reference evidence="2" key="1">
    <citation type="thesis" date="2020" institute="ProQuest LLC" country="789 East Eisenhower Parkway, Ann Arbor, MI, USA">
        <title>Comparative Genomics and Chromosome Evolution.</title>
        <authorList>
            <person name="Mudd A.B."/>
        </authorList>
    </citation>
    <scope>NUCLEOTIDE SEQUENCE</scope>
    <source>
        <strain evidence="2">1538</strain>
        <tissue evidence="2">Blood</tissue>
    </source>
</reference>
<feature type="compositionally biased region" description="Basic and acidic residues" evidence="1">
    <location>
        <begin position="173"/>
        <end position="197"/>
    </location>
</feature>
<dbReference type="PANTHER" id="PTHR46389:SF1">
    <property type="entry name" value="CHROMOBOX PROTEIN HOMOLOG 8"/>
    <property type="match status" value="1"/>
</dbReference>
<dbReference type="Pfam" id="PF17218">
    <property type="entry name" value="CBX7_C"/>
    <property type="match status" value="1"/>
</dbReference>
<feature type="region of interest" description="Disordered" evidence="1">
    <location>
        <begin position="94"/>
        <end position="116"/>
    </location>
</feature>
<dbReference type="InterPro" id="IPR052458">
    <property type="entry name" value="PcG_PRC1-like_component"/>
</dbReference>
<feature type="compositionally biased region" description="Polar residues" evidence="1">
    <location>
        <begin position="59"/>
        <end position="71"/>
    </location>
</feature>
<dbReference type="InterPro" id="IPR033773">
    <property type="entry name" value="CBX7_C"/>
</dbReference>
<proteinExistence type="predicted"/>
<accession>A0AAV3A9P0</accession>
<gene>
    <name evidence="2" type="ORF">GDO54_008357</name>
</gene>
<dbReference type="GO" id="GO:0003682">
    <property type="term" value="F:chromatin binding"/>
    <property type="evidence" value="ECO:0007669"/>
    <property type="project" value="TreeGrafter"/>
</dbReference>
<evidence type="ECO:0000256" key="1">
    <source>
        <dbReference type="SAM" id="MobiDB-lite"/>
    </source>
</evidence>
<keyword evidence="3" id="KW-1185">Reference proteome</keyword>
<dbReference type="PANTHER" id="PTHR46389">
    <property type="entry name" value="POLYCOMB GROUP PROTEIN PC"/>
    <property type="match status" value="1"/>
</dbReference>
<organism evidence="2 3">
    <name type="scientific">Pyxicephalus adspersus</name>
    <name type="common">African bullfrog</name>
    <dbReference type="NCBI Taxonomy" id="30357"/>
    <lineage>
        <taxon>Eukaryota</taxon>
        <taxon>Metazoa</taxon>
        <taxon>Chordata</taxon>
        <taxon>Craniata</taxon>
        <taxon>Vertebrata</taxon>
        <taxon>Euteleostomi</taxon>
        <taxon>Amphibia</taxon>
        <taxon>Batrachia</taxon>
        <taxon>Anura</taxon>
        <taxon>Neobatrachia</taxon>
        <taxon>Ranoidea</taxon>
        <taxon>Pyxicephalidae</taxon>
        <taxon>Pyxicephalinae</taxon>
        <taxon>Pyxicephalus</taxon>
    </lineage>
</organism>
<dbReference type="Proteomes" id="UP001181693">
    <property type="component" value="Unassembled WGS sequence"/>
</dbReference>
<feature type="region of interest" description="Disordered" evidence="1">
    <location>
        <begin position="173"/>
        <end position="216"/>
    </location>
</feature>
<dbReference type="GO" id="GO:0000122">
    <property type="term" value="P:negative regulation of transcription by RNA polymerase II"/>
    <property type="evidence" value="ECO:0007669"/>
    <property type="project" value="TreeGrafter"/>
</dbReference>
<protein>
    <submittedName>
        <fullName evidence="2">Uncharacterized protein</fullName>
    </submittedName>
</protein>
<dbReference type="EMBL" id="DYDO01000003">
    <property type="protein sequence ID" value="DBA27916.1"/>
    <property type="molecule type" value="Genomic_DNA"/>
</dbReference>
<comment type="caution">
    <text evidence="2">The sequence shown here is derived from an EMBL/GenBank/DDBJ whole genome shotgun (WGS) entry which is preliminary data.</text>
</comment>
<feature type="region of interest" description="Disordered" evidence="1">
    <location>
        <begin position="26"/>
        <end position="73"/>
    </location>
</feature>
<dbReference type="AlphaFoldDB" id="A0AAV3A9P0"/>
<dbReference type="GO" id="GO:0035102">
    <property type="term" value="C:PRC1 complex"/>
    <property type="evidence" value="ECO:0007669"/>
    <property type="project" value="TreeGrafter"/>
</dbReference>
<name>A0AAV3A9P0_PYXAD</name>